<dbReference type="Pfam" id="PF13435">
    <property type="entry name" value="Cytochrome_C554"/>
    <property type="match status" value="1"/>
</dbReference>
<protein>
    <recommendedName>
        <fullName evidence="1">Cytochrome c-552/4 domain-containing protein</fullName>
    </recommendedName>
</protein>
<feature type="non-terminal residue" evidence="2">
    <location>
        <position position="133"/>
    </location>
</feature>
<gene>
    <name evidence="2" type="ORF">METZ01_LOCUS413130</name>
</gene>
<evidence type="ECO:0000259" key="1">
    <source>
        <dbReference type="Pfam" id="PF13435"/>
    </source>
</evidence>
<feature type="domain" description="Cytochrome c-552/4" evidence="1">
    <location>
        <begin position="68"/>
        <end position="128"/>
    </location>
</feature>
<reference evidence="2" key="1">
    <citation type="submission" date="2018-05" db="EMBL/GenBank/DDBJ databases">
        <authorList>
            <person name="Lanie J.A."/>
            <person name="Ng W.-L."/>
            <person name="Kazmierczak K.M."/>
            <person name="Andrzejewski T.M."/>
            <person name="Davidsen T.M."/>
            <person name="Wayne K.J."/>
            <person name="Tettelin H."/>
            <person name="Glass J.I."/>
            <person name="Rusch D."/>
            <person name="Podicherti R."/>
            <person name="Tsui H.-C.T."/>
            <person name="Winkler M.E."/>
        </authorList>
    </citation>
    <scope>NUCLEOTIDE SEQUENCE</scope>
</reference>
<accession>A0A382WMZ8</accession>
<dbReference type="SUPFAM" id="SSF48695">
    <property type="entry name" value="Multiheme cytochromes"/>
    <property type="match status" value="1"/>
</dbReference>
<dbReference type="InterPro" id="IPR023155">
    <property type="entry name" value="Cyt_c-552/4"/>
</dbReference>
<dbReference type="EMBL" id="UINC01161218">
    <property type="protein sequence ID" value="SVD60276.1"/>
    <property type="molecule type" value="Genomic_DNA"/>
</dbReference>
<dbReference type="Gene3D" id="1.10.1130.10">
    <property type="entry name" value="Flavocytochrome C3, Chain A"/>
    <property type="match status" value="1"/>
</dbReference>
<dbReference type="AlphaFoldDB" id="A0A382WMZ8"/>
<proteinExistence type="predicted"/>
<sequence length="133" mass="14906">MLHMELALKTRRNLMLSQKWKQGLVGSALLALLVVSNPMVNASGWMTEEEEIVMASMIVGPTKNDDNCSSCHALETEAWEATSHFATFKTRHRTDEAKEILANMGSKSMKRTGDCRQCHYTSELKNGKVRASF</sequence>
<evidence type="ECO:0000313" key="2">
    <source>
        <dbReference type="EMBL" id="SVD60276.1"/>
    </source>
</evidence>
<name>A0A382WMZ8_9ZZZZ</name>
<organism evidence="2">
    <name type="scientific">marine metagenome</name>
    <dbReference type="NCBI Taxonomy" id="408172"/>
    <lineage>
        <taxon>unclassified sequences</taxon>
        <taxon>metagenomes</taxon>
        <taxon>ecological metagenomes</taxon>
    </lineage>
</organism>
<dbReference type="InterPro" id="IPR036280">
    <property type="entry name" value="Multihaem_cyt_sf"/>
</dbReference>